<dbReference type="PANTHER" id="PTHR47114">
    <property type="match status" value="1"/>
</dbReference>
<evidence type="ECO:0000256" key="8">
    <source>
        <dbReference type="ARBA" id="ARBA00022679"/>
    </source>
</evidence>
<dbReference type="GO" id="GO:0016567">
    <property type="term" value="P:protein ubiquitination"/>
    <property type="evidence" value="ECO:0007669"/>
    <property type="project" value="InterPro"/>
</dbReference>
<sequence length="1614" mass="182593">MVEISFTVERATQAELGVHFDTLKEKIPAWLYKASPTLRQAFREHLLVLETARDEVQSVLAALQSVEKFCQPLLVQALENYHNGGVDLPASQFVRIDATYLSSLFGDKVYTFVHSQTLLEAALQNFEASEAVPGALSGKSILRSPGQALDPRLSLAPEAFARICRTLDLGRLYQNHIDGVFNPPSPPHAATTRSVKACFVDYYKRMLTVHADLAHLTGDISAGIRDLLLGLVNGHPDLMLQGKPVHCSRMRILDIESSGWVVIGAGLTDRSEQPCIAYIPGDPDGSLKYYSRFLFFEHALTLKLRKPSYREFFSRFIPEEHRVRFLHDLAGQLLPEQRGWPPLPPLAQYLELREIPVGGDLFEDFHQQRYQQIKRHARQLVVPTAYVDARVRQARLDTYREAGLNLLVLALSFVPVVGEVIMAVSVVQLLKEAYTGLHAWNVGERHDAIVYLMDVTENVAMLVAGSVALSAGRALLKSIKAPASVDALVPVEVDGQRRLWKADLAPYERDITLPPERVLNEQGLYTFEGRHYLPLENRLYEVAHDSARLRWQIEHPGGAGFHAPALRHNGIGTWQGLHERPARWSGKQLLRRVGRPVVGLGENQLRQVWQLHGVAEDALRQTLVDNQRAPALLLDTLKRFRIEQSIEAFINEASTLRVRTLEQGDLRLRLLTSLPDWPENHVVQLFGAQGEMLEEYGQRTAPQFSSLRLSEAQLSSGDSLELPIGMLSASERRAILGADLTDDAERLRVLEQRLQQSAAQRRQWLFDTLYAASERSDDARVRRMLESFPSLPVSAAEEIIANGRSAELELLNERIPLRFSEEAAWFIKQVKLNRACESWYMTSPADPQADQLALQTLGRLRGWSKDLRIELRKQRIISDLVAAVGPEHASTLRLLLKVGHRYTAIDSSGTILGAAQNLFDALVFALPQPVRETLGSGVKIDGNWLKEQLVEQIGRDPEAAQRALGMVPFNRRFHPPMRLASGRIGYPLSNRSEIIDHSEQLIHRVQGLYPGLSDDEVSRFITSLDLSAPACLVELERRRAEYESLSSTLDNWVQRPTWRRVRGTLQVAPVVMDNKRRVAEAILACWRRQTPSSLFEGRLFYEMNLLGMRVGDLPPITADFSHVGFLFMNDMGVSLTELSFLGHFRQLRWLSLGFNQLDALPSALTQMPELVHLHLQGNQIVMNAQTSSLLARLTRLKFLNLSDNPLGLPPYVGAMPDLEHLLLRHTRIEHWPDDLARLSRLQRVDLRDNRIATIPESVYQNPVAINRAIHLHDNPTLSPADMSRLQRYEQETGINFGIDTPTRRRVRLMHRTPSLQEYDRWVEGVPAGLGTEKEQQWRLLFRQQGAGDFFRVLADLAATAEYREARQALSQRVWRVLDAASRHSGLREELFVAGGHPQTCSDGVELVFSDMEVKTLVSQARVMAEGRPETVELNLLKLSRGLWRLDEVETLAQADVETRLKVPGAHVDPLEVRLAYRIGLAERLGLPGQPAYMTFTEMAQVTPQDLDAVYAKVLAREKTPAYVRSLAAREFWGDYLQERYPERFEAISTQHQEAVAVLDAQRTQHHDPAWHEFINVELETQMGEQLKAWREARRVELERLTEEILVKTPEADLE</sequence>
<organism evidence="16 17">
    <name type="scientific">Pseudomonas asplenii</name>
    <dbReference type="NCBI Taxonomy" id="53407"/>
    <lineage>
        <taxon>Bacteria</taxon>
        <taxon>Pseudomonadati</taxon>
        <taxon>Pseudomonadota</taxon>
        <taxon>Gammaproteobacteria</taxon>
        <taxon>Pseudomonadales</taxon>
        <taxon>Pseudomonadaceae</taxon>
        <taxon>Pseudomonas</taxon>
    </lineage>
</organism>
<keyword evidence="10 14" id="KW-0833">Ubl conjugation pathway</keyword>
<dbReference type="Pfam" id="PF20178">
    <property type="entry name" value="ToxA_N"/>
    <property type="match status" value="1"/>
</dbReference>
<evidence type="ECO:0000256" key="2">
    <source>
        <dbReference type="ARBA" id="ARBA00004192"/>
    </source>
</evidence>
<dbReference type="PANTHER" id="PTHR47114:SF2">
    <property type="entry name" value="OLIGODENDROCYTE-MYELIN GLYCOPROTEIN"/>
    <property type="match status" value="1"/>
</dbReference>
<dbReference type="Pfam" id="PF14496">
    <property type="entry name" value="NEL"/>
    <property type="match status" value="1"/>
</dbReference>
<evidence type="ECO:0000256" key="13">
    <source>
        <dbReference type="ARBA" id="ARBA00023200"/>
    </source>
</evidence>
<proteinExistence type="inferred from homology"/>
<dbReference type="EMBL" id="LT629972">
    <property type="protein sequence ID" value="SEI19880.1"/>
    <property type="molecule type" value="Genomic_DNA"/>
</dbReference>
<keyword evidence="13 14" id="KW-1035">Host cytoplasm</keyword>
<gene>
    <name evidence="16" type="ORF">SAMN05216581_4074</name>
</gene>
<keyword evidence="6 14" id="KW-0964">Secreted</keyword>
<evidence type="ECO:0000256" key="5">
    <source>
        <dbReference type="ARBA" id="ARBA00012483"/>
    </source>
</evidence>
<comment type="catalytic activity">
    <reaction evidence="1">
        <text>S-ubiquitinyl-[E2 ubiquitin-conjugating enzyme]-L-cysteine + [acceptor protein]-L-lysine = [E2 ubiquitin-conjugating enzyme]-L-cysteine + N(6)-ubiquitinyl-[acceptor protein]-L-lysine.</text>
        <dbReference type="EC" id="2.3.2.27"/>
    </reaction>
</comment>
<comment type="similarity">
    <text evidence="4 14">Belongs to the LRR-containing bacterial E3 ligase family.</text>
</comment>
<evidence type="ECO:0000259" key="15">
    <source>
        <dbReference type="PROSITE" id="PS52053"/>
    </source>
</evidence>
<dbReference type="InterPro" id="IPR051071">
    <property type="entry name" value="LRR-bact_E3_ubiq_ligases"/>
</dbReference>
<dbReference type="Gene3D" id="1.20.58.360">
    <property type="entry name" value="Shigella T3SS effector IpaH defines"/>
    <property type="match status" value="1"/>
</dbReference>
<evidence type="ECO:0000256" key="14">
    <source>
        <dbReference type="PROSITE-ProRule" id="PRU01398"/>
    </source>
</evidence>
<evidence type="ECO:0000313" key="17">
    <source>
        <dbReference type="Proteomes" id="UP000182272"/>
    </source>
</evidence>
<keyword evidence="8 14" id="KW-0808">Transferase</keyword>
<dbReference type="PROSITE" id="PS52053">
    <property type="entry name" value="NEL"/>
    <property type="match status" value="1"/>
</dbReference>
<evidence type="ECO:0000256" key="7">
    <source>
        <dbReference type="ARBA" id="ARBA00022614"/>
    </source>
</evidence>
<reference evidence="16 17" key="1">
    <citation type="submission" date="2016-10" db="EMBL/GenBank/DDBJ databases">
        <authorList>
            <person name="de Groot N.N."/>
        </authorList>
    </citation>
    <scope>NUCLEOTIDE SEQUENCE [LARGE SCALE GENOMIC DNA]</scope>
    <source>
        <strain evidence="16 17">LMG 2158</strain>
    </source>
</reference>
<dbReference type="InterPro" id="IPR046673">
    <property type="entry name" value="ToxA_N"/>
</dbReference>
<evidence type="ECO:0000256" key="6">
    <source>
        <dbReference type="ARBA" id="ARBA00022525"/>
    </source>
</evidence>
<dbReference type="OrthoDB" id="1467561at2"/>
<dbReference type="GO" id="GO:0030430">
    <property type="term" value="C:host cell cytoplasm"/>
    <property type="evidence" value="ECO:0007669"/>
    <property type="project" value="UniProtKB-SubCell"/>
</dbReference>
<keyword evidence="7" id="KW-0433">Leucine-rich repeat</keyword>
<evidence type="ECO:0000256" key="3">
    <source>
        <dbReference type="ARBA" id="ARBA00004613"/>
    </source>
</evidence>
<dbReference type="RefSeq" id="WP_081354532.1">
    <property type="nucleotide sequence ID" value="NZ_LT629972.1"/>
</dbReference>
<evidence type="ECO:0000256" key="12">
    <source>
        <dbReference type="ARBA" id="ARBA00023026"/>
    </source>
</evidence>
<dbReference type="GO" id="GO:0061630">
    <property type="term" value="F:ubiquitin protein ligase activity"/>
    <property type="evidence" value="ECO:0007669"/>
    <property type="project" value="UniProtKB-EC"/>
</dbReference>
<feature type="active site" description="Glycyl thioester intermediate" evidence="14">
    <location>
        <position position="1400"/>
    </location>
</feature>
<dbReference type="SMART" id="SM00369">
    <property type="entry name" value="LRR_TYP"/>
    <property type="match status" value="3"/>
</dbReference>
<dbReference type="InterPro" id="IPR003591">
    <property type="entry name" value="Leu-rich_rpt_typical-subtyp"/>
</dbReference>
<dbReference type="GO" id="GO:0005576">
    <property type="term" value="C:extracellular region"/>
    <property type="evidence" value="ECO:0007669"/>
    <property type="project" value="UniProtKB-SubCell"/>
</dbReference>
<evidence type="ECO:0000256" key="4">
    <source>
        <dbReference type="ARBA" id="ARBA00009868"/>
    </source>
</evidence>
<protein>
    <recommendedName>
        <fullName evidence="5">RING-type E3 ubiquitin transferase</fullName>
        <ecNumber evidence="5">2.3.2.27</ecNumber>
    </recommendedName>
</protein>
<name>A0A1H6P2E3_9PSED</name>
<dbReference type="EC" id="2.3.2.27" evidence="5"/>
<keyword evidence="12" id="KW-0843">Virulence</keyword>
<dbReference type="GO" id="GO:0016874">
    <property type="term" value="F:ligase activity"/>
    <property type="evidence" value="ECO:0007669"/>
    <property type="project" value="UniProtKB-KW"/>
</dbReference>
<comment type="PTM">
    <text evidence="14">Ubiquitinated in the presence of host E1 ubiquitin-activating enzyme, E2 ubiquitin-conjugating enzyme and ubiquitin.</text>
</comment>
<dbReference type="InterPro" id="IPR029487">
    <property type="entry name" value="NEL_dom"/>
</dbReference>
<evidence type="ECO:0000313" key="16">
    <source>
        <dbReference type="EMBL" id="SEI19880.1"/>
    </source>
</evidence>
<keyword evidence="11 14" id="KW-0832">Ubl conjugation</keyword>
<dbReference type="SUPFAM" id="SSF52058">
    <property type="entry name" value="L domain-like"/>
    <property type="match status" value="1"/>
</dbReference>
<dbReference type="Proteomes" id="UP000182272">
    <property type="component" value="Chromosome I"/>
</dbReference>
<evidence type="ECO:0000256" key="11">
    <source>
        <dbReference type="ARBA" id="ARBA00022843"/>
    </source>
</evidence>
<feature type="domain" description="NEL" evidence="15">
    <location>
        <begin position="1313"/>
        <end position="1614"/>
    </location>
</feature>
<accession>A0A1H6P2E3</accession>
<dbReference type="Gene3D" id="3.80.10.10">
    <property type="entry name" value="Ribonuclease Inhibitor"/>
    <property type="match status" value="1"/>
</dbReference>
<keyword evidence="9" id="KW-0677">Repeat</keyword>
<evidence type="ECO:0000256" key="9">
    <source>
        <dbReference type="ARBA" id="ARBA00022737"/>
    </source>
</evidence>
<comment type="subcellular location">
    <subcellularLocation>
        <location evidence="2">Host cytoplasm</location>
    </subcellularLocation>
    <subcellularLocation>
        <location evidence="3">Secreted</location>
    </subcellularLocation>
</comment>
<evidence type="ECO:0000256" key="1">
    <source>
        <dbReference type="ARBA" id="ARBA00000900"/>
    </source>
</evidence>
<evidence type="ECO:0000256" key="10">
    <source>
        <dbReference type="ARBA" id="ARBA00022786"/>
    </source>
</evidence>
<dbReference type="InterPro" id="IPR032675">
    <property type="entry name" value="LRR_dom_sf"/>
</dbReference>
<keyword evidence="16" id="KW-0436">Ligase</keyword>